<evidence type="ECO:0000313" key="1">
    <source>
        <dbReference type="EMBL" id="ABC27218.1"/>
    </source>
</evidence>
<keyword evidence="2" id="KW-1185">Reference proteome</keyword>
<proteinExistence type="predicted"/>
<dbReference type="Proteomes" id="UP000000238">
    <property type="component" value="Chromosome"/>
</dbReference>
<dbReference type="AlphaFoldDB" id="Q2SQ56"/>
<name>Q2SQ56_HAHCH</name>
<evidence type="ECO:0000313" key="2">
    <source>
        <dbReference type="Proteomes" id="UP000000238"/>
    </source>
</evidence>
<accession>Q2SQ56</accession>
<dbReference type="KEGG" id="hch:HCH_00306"/>
<dbReference type="EMBL" id="CP000155">
    <property type="protein sequence ID" value="ABC27218.1"/>
    <property type="molecule type" value="Genomic_DNA"/>
</dbReference>
<reference evidence="1 2" key="1">
    <citation type="journal article" date="2005" name="Nucleic Acids Res.">
        <title>Genomic blueprint of Hahella chejuensis, a marine microbe producing an algicidal agent.</title>
        <authorList>
            <person name="Jeong H."/>
            <person name="Yim J.H."/>
            <person name="Lee C."/>
            <person name="Choi S.-H."/>
            <person name="Park Y.K."/>
            <person name="Yoon S.H."/>
            <person name="Hur C.-G."/>
            <person name="Kang H.-Y."/>
            <person name="Kim D."/>
            <person name="Lee H.H."/>
            <person name="Park K.H."/>
            <person name="Park S.-H."/>
            <person name="Park H.-S."/>
            <person name="Lee H.K."/>
            <person name="Oh T.K."/>
            <person name="Kim J.F."/>
        </authorList>
    </citation>
    <scope>NUCLEOTIDE SEQUENCE [LARGE SCALE GENOMIC DNA]</scope>
    <source>
        <strain evidence="1 2">KCTC 2396</strain>
    </source>
</reference>
<dbReference type="HOGENOM" id="CLU_3396789_0_0_6"/>
<organism evidence="1 2">
    <name type="scientific">Hahella chejuensis (strain KCTC 2396)</name>
    <dbReference type="NCBI Taxonomy" id="349521"/>
    <lineage>
        <taxon>Bacteria</taxon>
        <taxon>Pseudomonadati</taxon>
        <taxon>Pseudomonadota</taxon>
        <taxon>Gammaproteobacteria</taxon>
        <taxon>Oceanospirillales</taxon>
        <taxon>Hahellaceae</taxon>
        <taxon>Hahella</taxon>
    </lineage>
</organism>
<protein>
    <submittedName>
        <fullName evidence="1">Uncharacterized protein</fullName>
    </submittedName>
</protein>
<sequence>MRNVLLIIEIHPGAALSCELGVALCNPVNFL</sequence>
<gene>
    <name evidence="1" type="ordered locus">HCH_00306</name>
</gene>
<dbReference type="STRING" id="349521.HCH_00306"/>